<dbReference type="CDD" id="cd16345">
    <property type="entry name" value="LMWP_ArsC"/>
    <property type="match status" value="1"/>
</dbReference>
<keyword evidence="1" id="KW-0963">Cytoplasm</keyword>
<dbReference type="EMBL" id="FOIT01000004">
    <property type="protein sequence ID" value="SEW07927.1"/>
    <property type="molecule type" value="Genomic_DNA"/>
</dbReference>
<dbReference type="Pfam" id="PF01451">
    <property type="entry name" value="LMWPc"/>
    <property type="match status" value="1"/>
</dbReference>
<dbReference type="PANTHER" id="PTHR43428">
    <property type="entry name" value="ARSENATE REDUCTASE"/>
    <property type="match status" value="1"/>
</dbReference>
<dbReference type="AlphaFoldDB" id="A0A662Z438"/>
<evidence type="ECO:0000256" key="1">
    <source>
        <dbReference type="ARBA" id="ARBA00022490"/>
    </source>
</evidence>
<gene>
    <name evidence="12" type="ORF">SAMN05192557_1527</name>
</gene>
<evidence type="ECO:0000256" key="7">
    <source>
        <dbReference type="ARBA" id="ARBA00052766"/>
    </source>
</evidence>
<dbReference type="Gene3D" id="3.40.50.2300">
    <property type="match status" value="1"/>
</dbReference>
<dbReference type="InterPro" id="IPR014064">
    <property type="entry name" value="Arsenate_reductase_ArsC"/>
</dbReference>
<dbReference type="InterPro" id="IPR023485">
    <property type="entry name" value="Ptyr_pPase"/>
</dbReference>
<feature type="domain" description="Phosphotyrosine protein phosphatase I" evidence="11">
    <location>
        <begin position="2"/>
        <end position="134"/>
    </location>
</feature>
<keyword evidence="5" id="KW-0676">Redox-active center</keyword>
<dbReference type="GO" id="GO:0004725">
    <property type="term" value="F:protein tyrosine phosphatase activity"/>
    <property type="evidence" value="ECO:0007669"/>
    <property type="project" value="UniProtKB-UniRule"/>
</dbReference>
<dbReference type="GO" id="GO:0030612">
    <property type="term" value="F:arsenate reductase (thioredoxin) activity"/>
    <property type="evidence" value="ECO:0007669"/>
    <property type="project" value="UniProtKB-UniRule"/>
</dbReference>
<reference evidence="12 13" key="1">
    <citation type="submission" date="2016-10" db="EMBL/GenBank/DDBJ databases">
        <authorList>
            <person name="Varghese N."/>
            <person name="Submissions S."/>
        </authorList>
    </citation>
    <scope>NUCLEOTIDE SEQUENCE [LARGE SCALE GENOMIC DNA]</scope>
    <source>
        <strain evidence="12 13">IBRC-M10081</strain>
    </source>
</reference>
<comment type="catalytic activity">
    <reaction evidence="7">
        <text>arsenate + [thioredoxin]-dithiol + H(+) = arsenite + [thioredoxin]-disulfide + H2O</text>
        <dbReference type="Rhea" id="RHEA:43848"/>
        <dbReference type="Rhea" id="RHEA-COMP:10698"/>
        <dbReference type="Rhea" id="RHEA-COMP:10700"/>
        <dbReference type="ChEBI" id="CHEBI:15377"/>
        <dbReference type="ChEBI" id="CHEBI:15378"/>
        <dbReference type="ChEBI" id="CHEBI:29242"/>
        <dbReference type="ChEBI" id="CHEBI:29950"/>
        <dbReference type="ChEBI" id="CHEBI:48597"/>
        <dbReference type="ChEBI" id="CHEBI:50058"/>
        <dbReference type="EC" id="1.20.4.4"/>
    </reaction>
</comment>
<dbReference type="RefSeq" id="WP_091475398.1">
    <property type="nucleotide sequence ID" value="NZ_FOIT01000004.1"/>
</dbReference>
<protein>
    <recommendedName>
        <fullName evidence="6 10">Arsenate reductase</fullName>
        <ecNumber evidence="9 10">1.20.4.4</ecNumber>
    </recommendedName>
</protein>
<keyword evidence="4" id="KW-1015">Disulfide bond</keyword>
<keyword evidence="2" id="KW-0059">Arsenical resistance</keyword>
<dbReference type="SMART" id="SM00226">
    <property type="entry name" value="LMWPc"/>
    <property type="match status" value="1"/>
</dbReference>
<dbReference type="InterPro" id="IPR036196">
    <property type="entry name" value="Ptyr_pPase_sf"/>
</dbReference>
<dbReference type="SUPFAM" id="SSF52788">
    <property type="entry name" value="Phosphotyrosine protein phosphatases I"/>
    <property type="match status" value="1"/>
</dbReference>
<dbReference type="PANTHER" id="PTHR43428:SF1">
    <property type="entry name" value="ARSENATE REDUCTASE"/>
    <property type="match status" value="1"/>
</dbReference>
<evidence type="ECO:0000256" key="2">
    <source>
        <dbReference type="ARBA" id="ARBA00022849"/>
    </source>
</evidence>
<evidence type="ECO:0000259" key="11">
    <source>
        <dbReference type="SMART" id="SM00226"/>
    </source>
</evidence>
<evidence type="ECO:0000256" key="3">
    <source>
        <dbReference type="ARBA" id="ARBA00023002"/>
    </source>
</evidence>
<organism evidence="12 13">
    <name type="scientific">Aliicoccus persicus</name>
    <dbReference type="NCBI Taxonomy" id="930138"/>
    <lineage>
        <taxon>Bacteria</taxon>
        <taxon>Bacillati</taxon>
        <taxon>Bacillota</taxon>
        <taxon>Bacilli</taxon>
        <taxon>Bacillales</taxon>
        <taxon>Staphylococcaceae</taxon>
        <taxon>Aliicoccus</taxon>
    </lineage>
</organism>
<evidence type="ECO:0000256" key="5">
    <source>
        <dbReference type="ARBA" id="ARBA00023284"/>
    </source>
</evidence>
<sequence>MKTIYFLCTGNSCRSQIAEAYGRVLLEGYEVHSAGIEAHGLNPRAVAVMEEDGIDISNQESSLIQTDILHKADLVVTLCGDARDNCPYIPPHIDRDHWGFPDPAQATGTEEEIMETFRSVRDEIKSRIIEFNKTGK</sequence>
<evidence type="ECO:0000256" key="8">
    <source>
        <dbReference type="ARBA" id="ARBA00061528"/>
    </source>
</evidence>
<dbReference type="EC" id="1.20.4.4" evidence="9 10"/>
<proteinExistence type="inferred from homology"/>
<evidence type="ECO:0000256" key="6">
    <source>
        <dbReference type="ARBA" id="ARBA00039879"/>
    </source>
</evidence>
<evidence type="ECO:0000256" key="9">
    <source>
        <dbReference type="ARBA" id="ARBA00066655"/>
    </source>
</evidence>
<evidence type="ECO:0000313" key="12">
    <source>
        <dbReference type="EMBL" id="SEW07927.1"/>
    </source>
</evidence>
<name>A0A662Z438_9STAP</name>
<dbReference type="NCBIfam" id="TIGR02691">
    <property type="entry name" value="arsC_pI258_fam"/>
    <property type="match status" value="1"/>
</dbReference>
<evidence type="ECO:0000256" key="10">
    <source>
        <dbReference type="NCBIfam" id="TIGR02691"/>
    </source>
</evidence>
<dbReference type="GO" id="GO:0046685">
    <property type="term" value="P:response to arsenic-containing substance"/>
    <property type="evidence" value="ECO:0007669"/>
    <property type="project" value="UniProtKB-UniRule"/>
</dbReference>
<evidence type="ECO:0000313" key="13">
    <source>
        <dbReference type="Proteomes" id="UP000243605"/>
    </source>
</evidence>
<dbReference type="FunFam" id="3.40.50.2300:FF:000237">
    <property type="entry name" value="Arsenate reductase"/>
    <property type="match status" value="1"/>
</dbReference>
<accession>A0A662Z438</accession>
<keyword evidence="13" id="KW-1185">Reference proteome</keyword>
<dbReference type="Proteomes" id="UP000243605">
    <property type="component" value="Unassembled WGS sequence"/>
</dbReference>
<comment type="similarity">
    <text evidence="8">Belongs to the low molecular weight phosphotyrosine protein phosphatase family. Thioredoxin-coupled ArsC subfamily.</text>
</comment>
<keyword evidence="3" id="KW-0560">Oxidoreductase</keyword>
<evidence type="ECO:0000256" key="4">
    <source>
        <dbReference type="ARBA" id="ARBA00023157"/>
    </source>
</evidence>
<dbReference type="OrthoDB" id="9784339at2"/>